<name>A0A0F9DZJ0_9ZZZZ</name>
<gene>
    <name evidence="1" type="ORF">LCGC14_2487550</name>
</gene>
<evidence type="ECO:0000313" key="1">
    <source>
        <dbReference type="EMBL" id="KKL17243.1"/>
    </source>
</evidence>
<feature type="non-terminal residue" evidence="1">
    <location>
        <position position="1"/>
    </location>
</feature>
<comment type="caution">
    <text evidence="1">The sequence shown here is derived from an EMBL/GenBank/DDBJ whole genome shotgun (WGS) entry which is preliminary data.</text>
</comment>
<dbReference type="EMBL" id="LAZR01039336">
    <property type="protein sequence ID" value="KKL17243.1"/>
    <property type="molecule type" value="Genomic_DNA"/>
</dbReference>
<accession>A0A0F9DZJ0</accession>
<proteinExistence type="predicted"/>
<protein>
    <submittedName>
        <fullName evidence="1">Uncharacterized protein</fullName>
    </submittedName>
</protein>
<organism evidence="1">
    <name type="scientific">marine sediment metagenome</name>
    <dbReference type="NCBI Taxonomy" id="412755"/>
    <lineage>
        <taxon>unclassified sequences</taxon>
        <taxon>metagenomes</taxon>
        <taxon>ecological metagenomes</taxon>
    </lineage>
</organism>
<reference evidence="1" key="1">
    <citation type="journal article" date="2015" name="Nature">
        <title>Complex archaea that bridge the gap between prokaryotes and eukaryotes.</title>
        <authorList>
            <person name="Spang A."/>
            <person name="Saw J.H."/>
            <person name="Jorgensen S.L."/>
            <person name="Zaremba-Niedzwiedzka K."/>
            <person name="Martijn J."/>
            <person name="Lind A.E."/>
            <person name="van Eijk R."/>
            <person name="Schleper C."/>
            <person name="Guy L."/>
            <person name="Ettema T.J."/>
        </authorList>
    </citation>
    <scope>NUCLEOTIDE SEQUENCE</scope>
</reference>
<sequence length="94" mass="11059">GYMPKRKIEPASLDQVHIVWEDAWASSGTWTRDDFKKEPPYLLHESGFLLYEDKEKIVIGTEEKPGRDSWRWVHNIPKISIRGREIVKKGKPKK</sequence>
<dbReference type="AlphaFoldDB" id="A0A0F9DZJ0"/>